<accession>A0A1H9JG90</accession>
<evidence type="ECO:0000259" key="4">
    <source>
        <dbReference type="PROSITE" id="PS50987"/>
    </source>
</evidence>
<dbReference type="AlphaFoldDB" id="A0A1H9JG90"/>
<dbReference type="Pfam" id="PF12840">
    <property type="entry name" value="HTH_20"/>
    <property type="match status" value="1"/>
</dbReference>
<feature type="domain" description="HTH arsR-type" evidence="4">
    <location>
        <begin position="1"/>
        <end position="95"/>
    </location>
</feature>
<dbReference type="NCBIfam" id="NF033788">
    <property type="entry name" value="HTH_metalloreg"/>
    <property type="match status" value="1"/>
</dbReference>
<dbReference type="STRING" id="489703.SAMN04488038_111157"/>
<name>A0A1H9JG90_9GAMM</name>
<organism evidence="5 6">
    <name type="scientific">Solimonas aquatica</name>
    <dbReference type="NCBI Taxonomy" id="489703"/>
    <lineage>
        <taxon>Bacteria</taxon>
        <taxon>Pseudomonadati</taxon>
        <taxon>Pseudomonadota</taxon>
        <taxon>Gammaproteobacteria</taxon>
        <taxon>Nevskiales</taxon>
        <taxon>Nevskiaceae</taxon>
        <taxon>Solimonas</taxon>
    </lineage>
</organism>
<gene>
    <name evidence="5" type="ORF">SAMN04488038_111157</name>
</gene>
<reference evidence="5 6" key="1">
    <citation type="submission" date="2016-10" db="EMBL/GenBank/DDBJ databases">
        <authorList>
            <person name="de Groot N.N."/>
        </authorList>
    </citation>
    <scope>NUCLEOTIDE SEQUENCE [LARGE SCALE GENOMIC DNA]</scope>
    <source>
        <strain evidence="5 6">DSM 25927</strain>
    </source>
</reference>
<dbReference type="InterPro" id="IPR036388">
    <property type="entry name" value="WH-like_DNA-bd_sf"/>
</dbReference>
<protein>
    <submittedName>
        <fullName evidence="5">Transcriptional regulator, ArsR family</fullName>
    </submittedName>
</protein>
<keyword evidence="1" id="KW-0805">Transcription regulation</keyword>
<dbReference type="SUPFAM" id="SSF46785">
    <property type="entry name" value="Winged helix' DNA-binding domain"/>
    <property type="match status" value="1"/>
</dbReference>
<dbReference type="InterPro" id="IPR036390">
    <property type="entry name" value="WH_DNA-bd_sf"/>
</dbReference>
<dbReference type="Proteomes" id="UP000199233">
    <property type="component" value="Unassembled WGS sequence"/>
</dbReference>
<keyword evidence="6" id="KW-1185">Reference proteome</keyword>
<proteinExistence type="predicted"/>
<dbReference type="SMART" id="SM00418">
    <property type="entry name" value="HTH_ARSR"/>
    <property type="match status" value="1"/>
</dbReference>
<dbReference type="PANTHER" id="PTHR43132:SF2">
    <property type="entry name" value="ARSENICAL RESISTANCE OPERON REPRESSOR ARSR-RELATED"/>
    <property type="match status" value="1"/>
</dbReference>
<dbReference type="PANTHER" id="PTHR43132">
    <property type="entry name" value="ARSENICAL RESISTANCE OPERON REPRESSOR ARSR-RELATED"/>
    <property type="match status" value="1"/>
</dbReference>
<evidence type="ECO:0000313" key="6">
    <source>
        <dbReference type="Proteomes" id="UP000199233"/>
    </source>
</evidence>
<dbReference type="GO" id="GO:0003677">
    <property type="term" value="F:DNA binding"/>
    <property type="evidence" value="ECO:0007669"/>
    <property type="project" value="UniProtKB-KW"/>
</dbReference>
<evidence type="ECO:0000256" key="1">
    <source>
        <dbReference type="ARBA" id="ARBA00023015"/>
    </source>
</evidence>
<dbReference type="InterPro" id="IPR001845">
    <property type="entry name" value="HTH_ArsR_DNA-bd_dom"/>
</dbReference>
<dbReference type="OrthoDB" id="5297460at2"/>
<dbReference type="CDD" id="cd00090">
    <property type="entry name" value="HTH_ARSR"/>
    <property type="match status" value="1"/>
</dbReference>
<dbReference type="Gene3D" id="1.10.10.10">
    <property type="entry name" value="Winged helix-like DNA-binding domain superfamily/Winged helix DNA-binding domain"/>
    <property type="match status" value="1"/>
</dbReference>
<evidence type="ECO:0000313" key="5">
    <source>
        <dbReference type="EMBL" id="SEQ85866.1"/>
    </source>
</evidence>
<dbReference type="InterPro" id="IPR051011">
    <property type="entry name" value="Metal_resp_trans_reg"/>
</dbReference>
<evidence type="ECO:0000256" key="2">
    <source>
        <dbReference type="ARBA" id="ARBA00023125"/>
    </source>
</evidence>
<dbReference type="PRINTS" id="PR00778">
    <property type="entry name" value="HTHARSR"/>
</dbReference>
<dbReference type="RefSeq" id="WP_093287728.1">
    <property type="nucleotide sequence ID" value="NZ_FOFS01000011.1"/>
</dbReference>
<evidence type="ECO:0000256" key="3">
    <source>
        <dbReference type="ARBA" id="ARBA00023163"/>
    </source>
</evidence>
<keyword evidence="3" id="KW-0804">Transcription</keyword>
<dbReference type="InterPro" id="IPR011991">
    <property type="entry name" value="ArsR-like_HTH"/>
</dbReference>
<sequence>MKLDAAVEKLAALAQASRLSIFRLLVAKGPDGMAAGEIAERLKIAPNALSFHLKGLSSAGLLKCWQEGRFVYYAPDFKAMNGLLAYLTEHCCEGSAKNDAACAPAKTCKEC</sequence>
<dbReference type="GO" id="GO:0003700">
    <property type="term" value="F:DNA-binding transcription factor activity"/>
    <property type="evidence" value="ECO:0007669"/>
    <property type="project" value="InterPro"/>
</dbReference>
<dbReference type="PROSITE" id="PS50987">
    <property type="entry name" value="HTH_ARSR_2"/>
    <property type="match status" value="1"/>
</dbReference>
<dbReference type="EMBL" id="FOFS01000011">
    <property type="protein sequence ID" value="SEQ85866.1"/>
    <property type="molecule type" value="Genomic_DNA"/>
</dbReference>
<keyword evidence="2" id="KW-0238">DNA-binding</keyword>